<sequence>MTDLTVHNLRPKLDERLRRLAELQGLSLDTVAAEALAIGVDAIEDRVRKHLLNTREQVALSEAITQIEKVPDSAFGMIGRVVRRD</sequence>
<name>A0A7G9SSD9_9GAMM</name>
<gene>
    <name evidence="1" type="ORF">H9L16_03960</name>
</gene>
<dbReference type="AlphaFoldDB" id="A0A7G9SSD9"/>
<dbReference type="RefSeq" id="WP_187553279.1">
    <property type="nucleotide sequence ID" value="NZ_BMZL01000001.1"/>
</dbReference>
<dbReference type="Proteomes" id="UP000515804">
    <property type="component" value="Chromosome"/>
</dbReference>
<keyword evidence="2" id="KW-1185">Reference proteome</keyword>
<dbReference type="KEGG" id="tcn:H9L16_03960"/>
<organism evidence="1 2">
    <name type="scientific">Thermomonas carbonis</name>
    <dbReference type="NCBI Taxonomy" id="1463158"/>
    <lineage>
        <taxon>Bacteria</taxon>
        <taxon>Pseudomonadati</taxon>
        <taxon>Pseudomonadota</taxon>
        <taxon>Gammaproteobacteria</taxon>
        <taxon>Lysobacterales</taxon>
        <taxon>Lysobacteraceae</taxon>
        <taxon>Thermomonas</taxon>
    </lineage>
</organism>
<proteinExistence type="predicted"/>
<protein>
    <submittedName>
        <fullName evidence="1">Uncharacterized protein</fullName>
    </submittedName>
</protein>
<evidence type="ECO:0000313" key="2">
    <source>
        <dbReference type="Proteomes" id="UP000515804"/>
    </source>
</evidence>
<accession>A0A7G9SSD9</accession>
<dbReference type="EMBL" id="CP060719">
    <property type="protein sequence ID" value="QNN70764.1"/>
    <property type="molecule type" value="Genomic_DNA"/>
</dbReference>
<reference evidence="1 2" key="1">
    <citation type="submission" date="2020-08" db="EMBL/GenBank/DDBJ databases">
        <title>Genome sequence of Thermomonas carbonis KCTC 42013T.</title>
        <authorList>
            <person name="Hyun D.-W."/>
            <person name="Bae J.-W."/>
        </authorList>
    </citation>
    <scope>NUCLEOTIDE SEQUENCE [LARGE SCALE GENOMIC DNA]</scope>
    <source>
        <strain evidence="1 2">KCTC 42013</strain>
    </source>
</reference>
<evidence type="ECO:0000313" key="1">
    <source>
        <dbReference type="EMBL" id="QNN70764.1"/>
    </source>
</evidence>